<organism evidence="1 2">
    <name type="scientific">Eumeta variegata</name>
    <name type="common">Bagworm moth</name>
    <name type="synonym">Eumeta japonica</name>
    <dbReference type="NCBI Taxonomy" id="151549"/>
    <lineage>
        <taxon>Eukaryota</taxon>
        <taxon>Metazoa</taxon>
        <taxon>Ecdysozoa</taxon>
        <taxon>Arthropoda</taxon>
        <taxon>Hexapoda</taxon>
        <taxon>Insecta</taxon>
        <taxon>Pterygota</taxon>
        <taxon>Neoptera</taxon>
        <taxon>Endopterygota</taxon>
        <taxon>Lepidoptera</taxon>
        <taxon>Glossata</taxon>
        <taxon>Ditrysia</taxon>
        <taxon>Tineoidea</taxon>
        <taxon>Psychidae</taxon>
        <taxon>Oiketicinae</taxon>
        <taxon>Eumeta</taxon>
    </lineage>
</organism>
<accession>A0A4C1W3R7</accession>
<dbReference type="AlphaFoldDB" id="A0A4C1W3R7"/>
<protein>
    <submittedName>
        <fullName evidence="1">Uncharacterized protein</fullName>
    </submittedName>
</protein>
<comment type="caution">
    <text evidence="1">The sequence shown here is derived from an EMBL/GenBank/DDBJ whole genome shotgun (WGS) entry which is preliminary data.</text>
</comment>
<proteinExistence type="predicted"/>
<reference evidence="1 2" key="1">
    <citation type="journal article" date="2019" name="Commun. Biol.">
        <title>The bagworm genome reveals a unique fibroin gene that provides high tensile strength.</title>
        <authorList>
            <person name="Kono N."/>
            <person name="Nakamura H."/>
            <person name="Ohtoshi R."/>
            <person name="Tomita M."/>
            <person name="Numata K."/>
            <person name="Arakawa K."/>
        </authorList>
    </citation>
    <scope>NUCLEOTIDE SEQUENCE [LARGE SCALE GENOMIC DNA]</scope>
</reference>
<keyword evidence="2" id="KW-1185">Reference proteome</keyword>
<name>A0A4C1W3R7_EUMVA</name>
<sequence length="253" mass="28704">MRLGSLLKTLSIDIKDERIRCMFTQAEPRVNYVYQYVSSIRELESKSNPEPRLISKEEQNLVAASLATSSLSDIGNYLDFDSVRKKLLRALVSVDEYRGIPDKNQGFLEFVFSLEYRVTLKFVMKDNYARKSGCWNRFTGIINDTGSPEHALCQRGHHCLYYTSRGDRPYFTPAFNSGHDTVPDLDPGYAFDSNPGSIFNFDPDPVLNFSPGSALDSVFHLDSVFRLAFNFDTATDHNSELYETVGNVMTILT</sequence>
<evidence type="ECO:0000313" key="2">
    <source>
        <dbReference type="Proteomes" id="UP000299102"/>
    </source>
</evidence>
<dbReference type="Proteomes" id="UP000299102">
    <property type="component" value="Unassembled WGS sequence"/>
</dbReference>
<gene>
    <name evidence="1" type="ORF">EVAR_24583_1</name>
</gene>
<evidence type="ECO:0000313" key="1">
    <source>
        <dbReference type="EMBL" id="GBP46176.1"/>
    </source>
</evidence>
<dbReference type="EMBL" id="BGZK01000478">
    <property type="protein sequence ID" value="GBP46176.1"/>
    <property type="molecule type" value="Genomic_DNA"/>
</dbReference>